<sequence length="217" mass="23967">MFVGLKMLRDFETVTPQTLVKDAQKILEESKLWMLLVEDGDDLVGYVRKEDITGALPSMVTSLEKHEISFLMSKLTIAEILRTDIKKVAPETEIEAAADMMHEMNLAGLAVVDENDGLIGYINRSVMLDVLVEGMGYREGGSRVAMEVEDRPGMLYEAAGIIANLKFSIISASTFLSGDSRLLVFRIAADDTAPVVEALAGRGFKLVDSSDFQENWR</sequence>
<organism evidence="5 6">
    <name type="scientific">Pseudodesulfovibrio senegalensis</name>
    <dbReference type="NCBI Taxonomy" id="1721087"/>
    <lineage>
        <taxon>Bacteria</taxon>
        <taxon>Pseudomonadati</taxon>
        <taxon>Thermodesulfobacteriota</taxon>
        <taxon>Desulfovibrionia</taxon>
        <taxon>Desulfovibrionales</taxon>
        <taxon>Desulfovibrionaceae</taxon>
    </lineage>
</organism>
<dbReference type="PROSITE" id="PS51371">
    <property type="entry name" value="CBS"/>
    <property type="match status" value="2"/>
</dbReference>
<name>A0A6N6N5P2_9BACT</name>
<dbReference type="Gene3D" id="3.10.580.10">
    <property type="entry name" value="CBS-domain"/>
    <property type="match status" value="1"/>
</dbReference>
<feature type="domain" description="CBS" evidence="3">
    <location>
        <begin position="81"/>
        <end position="139"/>
    </location>
</feature>
<dbReference type="Pfam" id="PF00571">
    <property type="entry name" value="CBS"/>
    <property type="match status" value="2"/>
</dbReference>
<evidence type="ECO:0000313" key="6">
    <source>
        <dbReference type="Proteomes" id="UP000438699"/>
    </source>
</evidence>
<dbReference type="InterPro" id="IPR045865">
    <property type="entry name" value="ACT-like_dom_sf"/>
</dbReference>
<dbReference type="PROSITE" id="PS51671">
    <property type="entry name" value="ACT"/>
    <property type="match status" value="1"/>
</dbReference>
<dbReference type="Pfam" id="PF01842">
    <property type="entry name" value="ACT"/>
    <property type="match status" value="1"/>
</dbReference>
<dbReference type="PANTHER" id="PTHR48108:SF34">
    <property type="entry name" value="CBS DOMAIN-CONTAINING PROTEIN YHCV"/>
    <property type="match status" value="1"/>
</dbReference>
<dbReference type="InterPro" id="IPR002912">
    <property type="entry name" value="ACT_dom"/>
</dbReference>
<dbReference type="Proteomes" id="UP000438699">
    <property type="component" value="Unassembled WGS sequence"/>
</dbReference>
<dbReference type="SMART" id="SM00116">
    <property type="entry name" value="CBS"/>
    <property type="match status" value="2"/>
</dbReference>
<dbReference type="InterPro" id="IPR000644">
    <property type="entry name" value="CBS_dom"/>
</dbReference>
<protein>
    <submittedName>
        <fullName evidence="5">CBS domain-containing protein</fullName>
    </submittedName>
</protein>
<dbReference type="InterPro" id="IPR051462">
    <property type="entry name" value="CBS_domain-containing"/>
</dbReference>
<keyword evidence="6" id="KW-1185">Reference proteome</keyword>
<evidence type="ECO:0000313" key="5">
    <source>
        <dbReference type="EMBL" id="KAB1442799.1"/>
    </source>
</evidence>
<gene>
    <name evidence="5" type="ORF">F8A88_00545</name>
</gene>
<proteinExistence type="predicted"/>
<keyword evidence="1" id="KW-0677">Repeat</keyword>
<keyword evidence="2" id="KW-0129">CBS domain</keyword>
<dbReference type="EMBL" id="WAIE01000001">
    <property type="protein sequence ID" value="KAB1442799.1"/>
    <property type="molecule type" value="Genomic_DNA"/>
</dbReference>
<evidence type="ECO:0000256" key="2">
    <source>
        <dbReference type="PROSITE-ProRule" id="PRU00703"/>
    </source>
</evidence>
<dbReference type="SUPFAM" id="SSF54631">
    <property type="entry name" value="CBS-domain pair"/>
    <property type="match status" value="1"/>
</dbReference>
<dbReference type="InterPro" id="IPR046342">
    <property type="entry name" value="CBS_dom_sf"/>
</dbReference>
<evidence type="ECO:0000256" key="1">
    <source>
        <dbReference type="ARBA" id="ARBA00022737"/>
    </source>
</evidence>
<feature type="domain" description="CBS" evidence="3">
    <location>
        <begin position="7"/>
        <end position="62"/>
    </location>
</feature>
<dbReference type="RefSeq" id="WP_151148990.1">
    <property type="nucleotide sequence ID" value="NZ_WAIE01000001.1"/>
</dbReference>
<dbReference type="OrthoDB" id="9802114at2"/>
<evidence type="ECO:0000259" key="3">
    <source>
        <dbReference type="PROSITE" id="PS51371"/>
    </source>
</evidence>
<evidence type="ECO:0000259" key="4">
    <source>
        <dbReference type="PROSITE" id="PS51671"/>
    </source>
</evidence>
<comment type="caution">
    <text evidence="5">The sequence shown here is derived from an EMBL/GenBank/DDBJ whole genome shotgun (WGS) entry which is preliminary data.</text>
</comment>
<dbReference type="AlphaFoldDB" id="A0A6N6N5P2"/>
<dbReference type="PANTHER" id="PTHR48108">
    <property type="entry name" value="CBS DOMAIN-CONTAINING PROTEIN CBSX2, CHLOROPLASTIC"/>
    <property type="match status" value="1"/>
</dbReference>
<reference evidence="5 6" key="1">
    <citation type="journal article" date="2017" name="Int. J. Syst. Evol. Microbiol.">
        <title>Desulfovibrio senegalensis sp. nov., a mesophilic sulfate reducer isolated from marine sediment.</title>
        <authorList>
            <person name="Thioye A."/>
            <person name="Gam Z.B.A."/>
            <person name="Mbengue M."/>
            <person name="Cayol J.L."/>
            <person name="Joseph-Bartoli M."/>
            <person name="Toure-Kane C."/>
            <person name="Labat M."/>
        </authorList>
    </citation>
    <scope>NUCLEOTIDE SEQUENCE [LARGE SCALE GENOMIC DNA]</scope>
    <source>
        <strain evidence="5 6">DSM 101509</strain>
    </source>
</reference>
<dbReference type="SUPFAM" id="SSF55021">
    <property type="entry name" value="ACT-like"/>
    <property type="match status" value="1"/>
</dbReference>
<feature type="domain" description="ACT" evidence="4">
    <location>
        <begin position="143"/>
        <end position="217"/>
    </location>
</feature>
<accession>A0A6N6N5P2</accession>